<comment type="caution">
    <text evidence="8">The sequence shown here is derived from an EMBL/GenBank/DDBJ whole genome shotgun (WGS) entry which is preliminary data.</text>
</comment>
<dbReference type="InterPro" id="IPR000719">
    <property type="entry name" value="Prot_kinase_dom"/>
</dbReference>
<dbReference type="Pfam" id="PF00069">
    <property type="entry name" value="Pkinase"/>
    <property type="match status" value="1"/>
</dbReference>
<dbReference type="GO" id="GO:0005524">
    <property type="term" value="F:ATP binding"/>
    <property type="evidence" value="ECO:0007669"/>
    <property type="project" value="UniProtKB-UniRule"/>
</dbReference>
<keyword evidence="1" id="KW-0808">Transferase</keyword>
<protein>
    <recommendedName>
        <fullName evidence="7">Protein kinase domain-containing protein</fullName>
    </recommendedName>
</protein>
<evidence type="ECO:0000313" key="8">
    <source>
        <dbReference type="EMBL" id="GFR45289.1"/>
    </source>
</evidence>
<dbReference type="SMART" id="SM00220">
    <property type="entry name" value="S_TKc"/>
    <property type="match status" value="1"/>
</dbReference>
<feature type="region of interest" description="Disordered" evidence="6">
    <location>
        <begin position="663"/>
        <end position="682"/>
    </location>
</feature>
<keyword evidence="3" id="KW-0418">Kinase</keyword>
<evidence type="ECO:0000313" key="9">
    <source>
        <dbReference type="Proteomes" id="UP001054857"/>
    </source>
</evidence>
<accession>A0AAD3HL27</accession>
<dbReference type="Gene3D" id="3.30.200.20">
    <property type="entry name" value="Phosphorylase Kinase, domain 1"/>
    <property type="match status" value="1"/>
</dbReference>
<feature type="binding site" evidence="5">
    <location>
        <position position="34"/>
    </location>
    <ligand>
        <name>ATP</name>
        <dbReference type="ChEBI" id="CHEBI:30616"/>
    </ligand>
</feature>
<dbReference type="SUPFAM" id="SSF56112">
    <property type="entry name" value="Protein kinase-like (PK-like)"/>
    <property type="match status" value="1"/>
</dbReference>
<feature type="domain" description="Protein kinase" evidence="7">
    <location>
        <begin position="6"/>
        <end position="294"/>
    </location>
</feature>
<evidence type="ECO:0000256" key="4">
    <source>
        <dbReference type="ARBA" id="ARBA00022840"/>
    </source>
</evidence>
<dbReference type="Proteomes" id="UP001054857">
    <property type="component" value="Unassembled WGS sequence"/>
</dbReference>
<keyword evidence="9" id="KW-1185">Reference proteome</keyword>
<feature type="region of interest" description="Disordered" evidence="6">
    <location>
        <begin position="687"/>
        <end position="770"/>
    </location>
</feature>
<dbReference type="PROSITE" id="PS00108">
    <property type="entry name" value="PROTEIN_KINASE_ST"/>
    <property type="match status" value="1"/>
</dbReference>
<dbReference type="PROSITE" id="PS50011">
    <property type="entry name" value="PROTEIN_KINASE_DOM"/>
    <property type="match status" value="1"/>
</dbReference>
<dbReference type="GO" id="GO:0004672">
    <property type="term" value="F:protein kinase activity"/>
    <property type="evidence" value="ECO:0007669"/>
    <property type="project" value="InterPro"/>
</dbReference>
<keyword evidence="4 5" id="KW-0067">ATP-binding</keyword>
<evidence type="ECO:0000256" key="3">
    <source>
        <dbReference type="ARBA" id="ARBA00022777"/>
    </source>
</evidence>
<dbReference type="InterPro" id="IPR017441">
    <property type="entry name" value="Protein_kinase_ATP_BS"/>
</dbReference>
<name>A0AAD3HL27_9CHLO</name>
<evidence type="ECO:0000256" key="1">
    <source>
        <dbReference type="ARBA" id="ARBA00022679"/>
    </source>
</evidence>
<sequence length="1523" mass="157038">MESHFYRFERHIGDGAYGAVHACVGPSGELVAVKQCKHTDNPEITRMMHREIRVLRSLPPHPCIVPLLDAFRSRSSGRIHLVFKLMERNLSQDLEDAAPGRLQSELIKLIAWQVVLALAHCHQHKVMHRDVKPGNVLLSGGGNTCVAKLCDFGFARLMGSTGQEPLSSYVVTRWYRSPEVIVGDDYGAPSDIWSLGCTLAELATGDPLFPGRSSLDQLARIIRCQGQLPNRQAACVLSDRRLAILGSTTLPRTRTLAERLPDVEPGLLDIISACLALDPAQRPTANCILQLPYFHGIPRLLQAAPASSGLQQMLVHYRRAVQQWTRQQQQQQQPIGQNGTLPAQHQSRGAVAIQMQALDDNVLGTKCKGAGPSATTDATTEAPGRKHAVGVAGQITRALRGFSSSLRGSMGMMHATPAKPAAASASASPAATTKGNRRNTSAASMDGSAHFGTNRVVPVGGGPRVNASCNGIGSRGGNNGGALADSSGSGHDRGARQAQTCNGNVATELLSSAAGNQQDRCAPMHPAAAAATGLPSAAPTHVGGQEEVQRLETQAGQRCEAQQGQEQMIIKQQSDTDIVTSATIRDLAQQCLQMEHGQEQQDHTGCQQEYAGPVLAEDEAVGAAGTACKAVRPAASSAYGADVSSYRSGGKEVVTGGREAVDEQTAFPAPAEAEAEAASDSGIEEVAVQEQAGEQQQEQRDAAAVDSAAGGGGCPSGADTGVQTDGGNTPPPAVSPPQVPSPHLQPETRGAAGQTAARAAAASQPLTGQQRLKSMVLSTGGAGDMSTVSGWSSNLSASAPMPLSQPASEIQKAVATSSDALPANAVAGIASAAASAAPAAAASAAASTGQAARPPAPMLLLPVSLSVSLRSSRSCVDLNIASSARMRSSLSSSLCSGRLGGYGELATTGSARTVGGSVMPHHPNPLNNTDPQRRRYTIGLGEANPPTQQQQQQEVHAKKCYSVPRKSHNGGSSHQHRHRTAFGRTSETYTSTADRFYYGSASSKELASIHKAYGSTGGGGNNRSSMRDKRTSWRLATSSLEFSSFAKCALGSSTTCPTDFDVSCAASPAGWPTAFSGRREHVPASFAHMQKLPHVRDESGEPMSLSQLLGSDSVSCYSASASRHGSGWQLGTGANVVLSDTADFSPTSTNYGTAGTAAAAAAAATVAAVAAQDYSRRRSSCLGSGPTEPAHIVISHAHARALEACNGDSGTASACACGSASGPPSTSASSSMAVLSTSPPATGAAATGAAAAVPAAAWPATSVGMASSGHVGNYCRLSSRSTWSRLGTGTSRLAAVSMLDESSRQASTLAEAAMAAVQSSSSSSLSPIQSHERQNNNEGDTSALTTAGEAFIGSLAAAAATSIAAQALHAGPRGVVQATPAAAAGPVVTDMLLKQESHQQEGRAPEAAPVRGSISEMRQPSRLRHGSQQPAIALVPGGGEQNGVMDVAAVSGMMRGFAVARQDGKGGTSEDRNGGGRGGLKRRGKRQEHGVRKGLQKIGEAFSALVACVSDARDWDEYEQDEE</sequence>
<dbReference type="PANTHER" id="PTHR24055">
    <property type="entry name" value="MITOGEN-ACTIVATED PROTEIN KINASE"/>
    <property type="match status" value="1"/>
</dbReference>
<keyword evidence="2 5" id="KW-0547">Nucleotide-binding</keyword>
<dbReference type="EMBL" id="BMAR01000009">
    <property type="protein sequence ID" value="GFR45289.1"/>
    <property type="molecule type" value="Genomic_DNA"/>
</dbReference>
<gene>
    <name evidence="8" type="ORF">Agub_g6397</name>
</gene>
<organism evidence="8 9">
    <name type="scientific">Astrephomene gubernaculifera</name>
    <dbReference type="NCBI Taxonomy" id="47775"/>
    <lineage>
        <taxon>Eukaryota</taxon>
        <taxon>Viridiplantae</taxon>
        <taxon>Chlorophyta</taxon>
        <taxon>core chlorophytes</taxon>
        <taxon>Chlorophyceae</taxon>
        <taxon>CS clade</taxon>
        <taxon>Chlamydomonadales</taxon>
        <taxon>Astrephomenaceae</taxon>
        <taxon>Astrephomene</taxon>
    </lineage>
</organism>
<feature type="compositionally biased region" description="Pro residues" evidence="6">
    <location>
        <begin position="729"/>
        <end position="740"/>
    </location>
</feature>
<feature type="region of interest" description="Disordered" evidence="6">
    <location>
        <begin position="1460"/>
        <end position="1494"/>
    </location>
</feature>
<reference evidence="8 9" key="1">
    <citation type="journal article" date="2021" name="Sci. Rep.">
        <title>Genome sequencing of the multicellular alga Astrephomene provides insights into convergent evolution of germ-soma differentiation.</title>
        <authorList>
            <person name="Yamashita S."/>
            <person name="Yamamoto K."/>
            <person name="Matsuzaki R."/>
            <person name="Suzuki S."/>
            <person name="Yamaguchi H."/>
            <person name="Hirooka S."/>
            <person name="Minakuchi Y."/>
            <person name="Miyagishima S."/>
            <person name="Kawachi M."/>
            <person name="Toyoda A."/>
            <person name="Nozaki H."/>
        </authorList>
    </citation>
    <scope>NUCLEOTIDE SEQUENCE [LARGE SCALE GENOMIC DNA]</scope>
    <source>
        <strain evidence="8 9">NIES-4017</strain>
    </source>
</reference>
<dbReference type="InterPro" id="IPR050117">
    <property type="entry name" value="MAPK"/>
</dbReference>
<evidence type="ECO:0000256" key="6">
    <source>
        <dbReference type="SAM" id="MobiDB-lite"/>
    </source>
</evidence>
<evidence type="ECO:0000256" key="5">
    <source>
        <dbReference type="PROSITE-ProRule" id="PRU10141"/>
    </source>
</evidence>
<evidence type="ECO:0000256" key="2">
    <source>
        <dbReference type="ARBA" id="ARBA00022741"/>
    </source>
</evidence>
<evidence type="ECO:0000259" key="7">
    <source>
        <dbReference type="PROSITE" id="PS50011"/>
    </source>
</evidence>
<feature type="region of interest" description="Disordered" evidence="6">
    <location>
        <begin position="471"/>
        <end position="497"/>
    </location>
</feature>
<feature type="region of interest" description="Disordered" evidence="6">
    <location>
        <begin position="410"/>
        <end position="459"/>
    </location>
</feature>
<feature type="compositionally biased region" description="Basic and acidic residues" evidence="6">
    <location>
        <begin position="1462"/>
        <end position="1474"/>
    </location>
</feature>
<dbReference type="PROSITE" id="PS00107">
    <property type="entry name" value="PROTEIN_KINASE_ATP"/>
    <property type="match status" value="1"/>
</dbReference>
<feature type="region of interest" description="Disordered" evidence="6">
    <location>
        <begin position="1320"/>
        <end position="1342"/>
    </location>
</feature>
<dbReference type="InterPro" id="IPR008271">
    <property type="entry name" value="Ser/Thr_kinase_AS"/>
</dbReference>
<dbReference type="FunFam" id="1.10.510.10:FF:000980">
    <property type="entry name" value="Predicted protein"/>
    <property type="match status" value="1"/>
</dbReference>
<dbReference type="InterPro" id="IPR011009">
    <property type="entry name" value="Kinase-like_dom_sf"/>
</dbReference>
<feature type="compositionally biased region" description="Low complexity" evidence="6">
    <location>
        <begin position="748"/>
        <end position="762"/>
    </location>
</feature>
<dbReference type="Gene3D" id="1.10.510.10">
    <property type="entry name" value="Transferase(Phosphotransferase) domain 1"/>
    <property type="match status" value="1"/>
</dbReference>
<feature type="compositionally biased region" description="Low complexity" evidence="6">
    <location>
        <begin position="666"/>
        <end position="682"/>
    </location>
</feature>
<proteinExistence type="predicted"/>
<feature type="compositionally biased region" description="Low complexity" evidence="6">
    <location>
        <begin position="415"/>
        <end position="434"/>
    </location>
</feature>
<feature type="compositionally biased region" description="Low complexity" evidence="6">
    <location>
        <begin position="687"/>
        <end position="696"/>
    </location>
</feature>